<evidence type="ECO:0000313" key="2">
    <source>
        <dbReference type="EMBL" id="MDY3562899.1"/>
    </source>
</evidence>
<name>A0ABU5F5X6_9BACT</name>
<dbReference type="EMBL" id="JAXBLV010000224">
    <property type="protein sequence ID" value="MDY3562899.1"/>
    <property type="molecule type" value="Genomic_DNA"/>
</dbReference>
<accession>A0ABU5F5X6</accession>
<dbReference type="Gene3D" id="3.40.1520.20">
    <property type="match status" value="1"/>
</dbReference>
<dbReference type="InterPro" id="IPR007055">
    <property type="entry name" value="BON_dom"/>
</dbReference>
<dbReference type="Pfam" id="PF04972">
    <property type="entry name" value="BON"/>
    <property type="match status" value="1"/>
</dbReference>
<proteinExistence type="predicted"/>
<evidence type="ECO:0000313" key="3">
    <source>
        <dbReference type="Proteomes" id="UP001272242"/>
    </source>
</evidence>
<evidence type="ECO:0000259" key="1">
    <source>
        <dbReference type="PROSITE" id="PS50914"/>
    </source>
</evidence>
<reference evidence="3" key="1">
    <citation type="journal article" date="2023" name="Mar. Drugs">
        <title>Gemmata algarum, a Novel Planctomycete Isolated from an Algal Mat, Displays Antimicrobial Activity.</title>
        <authorList>
            <person name="Kumar G."/>
            <person name="Kallscheuer N."/>
            <person name="Kashif M."/>
            <person name="Ahamad S."/>
            <person name="Jagadeeshwari U."/>
            <person name="Pannikurungottu S."/>
            <person name="Haufschild T."/>
            <person name="Kabuu M."/>
            <person name="Sasikala C."/>
            <person name="Jogler C."/>
            <person name="Ramana C."/>
        </authorList>
    </citation>
    <scope>NUCLEOTIDE SEQUENCE [LARGE SCALE GENOMIC DNA]</scope>
    <source>
        <strain evidence="3">JC673</strain>
    </source>
</reference>
<gene>
    <name evidence="2" type="ORF">R5W23_004380</name>
</gene>
<sequence length="131" mass="13805">MRQFASVMILVALFLLLVGSKFKASDGDKLAAVSRLTVAKLRNALPPSVNVSAPVDALRKELPTRADEAVRARLAADKRFVGVEFTVTAEGNVVTLRGVVPNAGVKRLAVGVARNTVGVDEVVDELAAPVD</sequence>
<dbReference type="RefSeq" id="WP_320689168.1">
    <property type="nucleotide sequence ID" value="NZ_JAXBLV010000224.1"/>
</dbReference>
<protein>
    <submittedName>
        <fullName evidence="2">BON domain-containing protein</fullName>
    </submittedName>
</protein>
<comment type="caution">
    <text evidence="2">The sequence shown here is derived from an EMBL/GenBank/DDBJ whole genome shotgun (WGS) entry which is preliminary data.</text>
</comment>
<organism evidence="2 3">
    <name type="scientific">Gemmata algarum</name>
    <dbReference type="NCBI Taxonomy" id="2975278"/>
    <lineage>
        <taxon>Bacteria</taxon>
        <taxon>Pseudomonadati</taxon>
        <taxon>Planctomycetota</taxon>
        <taxon>Planctomycetia</taxon>
        <taxon>Gemmatales</taxon>
        <taxon>Gemmataceae</taxon>
        <taxon>Gemmata</taxon>
    </lineage>
</organism>
<keyword evidence="3" id="KW-1185">Reference proteome</keyword>
<dbReference type="Proteomes" id="UP001272242">
    <property type="component" value="Unassembled WGS sequence"/>
</dbReference>
<dbReference type="PROSITE" id="PS50914">
    <property type="entry name" value="BON"/>
    <property type="match status" value="1"/>
</dbReference>
<feature type="domain" description="BON" evidence="1">
    <location>
        <begin position="62"/>
        <end position="130"/>
    </location>
</feature>